<dbReference type="AlphaFoldDB" id="A0A5E7CGI5"/>
<evidence type="ECO:0000256" key="1">
    <source>
        <dbReference type="SAM" id="Coils"/>
    </source>
</evidence>
<name>A0A5E7CGI5_PSEFL</name>
<feature type="coiled-coil region" evidence="1">
    <location>
        <begin position="136"/>
        <end position="163"/>
    </location>
</feature>
<proteinExistence type="predicted"/>
<dbReference type="Proteomes" id="UP000409037">
    <property type="component" value="Unassembled WGS sequence"/>
</dbReference>
<keyword evidence="1" id="KW-0175">Coiled coil</keyword>
<reference evidence="2 3" key="1">
    <citation type="submission" date="2019-09" db="EMBL/GenBank/DDBJ databases">
        <authorList>
            <person name="Chandra G."/>
            <person name="Truman W A."/>
        </authorList>
    </citation>
    <scope>NUCLEOTIDE SEQUENCE [LARGE SCALE GENOMIC DNA]</scope>
    <source>
        <strain evidence="2">PS833</strain>
    </source>
</reference>
<evidence type="ECO:0000313" key="2">
    <source>
        <dbReference type="EMBL" id="VVO03371.1"/>
    </source>
</evidence>
<dbReference type="RefSeq" id="WP_150798400.1">
    <property type="nucleotide sequence ID" value="NZ_CABVHU010000006.1"/>
</dbReference>
<dbReference type="OrthoDB" id="5773058at2"/>
<protein>
    <submittedName>
        <fullName evidence="2">Uncharacterized protein</fullName>
    </submittedName>
</protein>
<dbReference type="EMBL" id="CABVHU010000006">
    <property type="protein sequence ID" value="VVO03371.1"/>
    <property type="molecule type" value="Genomic_DNA"/>
</dbReference>
<organism evidence="2 3">
    <name type="scientific">Pseudomonas fluorescens</name>
    <dbReference type="NCBI Taxonomy" id="294"/>
    <lineage>
        <taxon>Bacteria</taxon>
        <taxon>Pseudomonadati</taxon>
        <taxon>Pseudomonadota</taxon>
        <taxon>Gammaproteobacteria</taxon>
        <taxon>Pseudomonadales</taxon>
        <taxon>Pseudomonadaceae</taxon>
        <taxon>Pseudomonas</taxon>
    </lineage>
</organism>
<accession>A0A5E7CGI5</accession>
<sequence length="249" mass="28078">MCADNFNPQAKTFYRPIEAALRWCGLIRYEAEILKATWHYPERLGTLFPQWPCLYSNTEKIHDAMRNGELPYGYLGVSVPIGSPLEPGQITVRHSDLRLWMQHHYPDQRPGFLFESTNDTHGKISPEAYLYLQIERDALVQERNTLQRQLQEITADLKALGVEQESLSALVSSQSQLSERSEQTLLQIIGALIYTILDSSPAGKPMSLLENQTAIVDAVTARFTDTPGLSKRTLDAKFAAANRALKKTT</sequence>
<gene>
    <name evidence="2" type="ORF">PS833_02842</name>
</gene>
<evidence type="ECO:0000313" key="3">
    <source>
        <dbReference type="Proteomes" id="UP000409037"/>
    </source>
</evidence>